<dbReference type="OrthoDB" id="9809354at2"/>
<dbReference type="PANTHER" id="PTHR11963">
    <property type="entry name" value="LEUCINE AMINOPEPTIDASE-RELATED"/>
    <property type="match status" value="1"/>
</dbReference>
<comment type="similarity">
    <text evidence="3 8">Belongs to the peptidase M17 family.</text>
</comment>
<feature type="binding site" evidence="8">
    <location>
        <position position="284"/>
    </location>
    <ligand>
        <name>Mn(2+)</name>
        <dbReference type="ChEBI" id="CHEBI:29035"/>
        <label>2</label>
    </ligand>
</feature>
<dbReference type="GO" id="GO:0005737">
    <property type="term" value="C:cytoplasm"/>
    <property type="evidence" value="ECO:0007669"/>
    <property type="project" value="UniProtKB-SubCell"/>
</dbReference>
<keyword evidence="5 8" id="KW-0645">Protease</keyword>
<proteinExistence type="inferred from homology"/>
<dbReference type="GO" id="GO:0070006">
    <property type="term" value="F:metalloaminopeptidase activity"/>
    <property type="evidence" value="ECO:0007669"/>
    <property type="project" value="InterPro"/>
</dbReference>
<evidence type="ECO:0000256" key="7">
    <source>
        <dbReference type="ARBA" id="ARBA00049972"/>
    </source>
</evidence>
<dbReference type="NCBIfam" id="NF002073">
    <property type="entry name" value="PRK00913.1-2"/>
    <property type="match status" value="1"/>
</dbReference>
<comment type="catalytic activity">
    <reaction evidence="2 8">
        <text>Release of an N-terminal amino acid, preferentially leucine, but not glutamic or aspartic acids.</text>
        <dbReference type="EC" id="3.4.11.10"/>
    </reaction>
</comment>
<comment type="function">
    <text evidence="7 8">Presumably involved in the processing and regular turnover of intracellular proteins. Catalyzes the removal of unsubstituted N-terminal amino acids from various peptides.</text>
</comment>
<evidence type="ECO:0000256" key="4">
    <source>
        <dbReference type="ARBA" id="ARBA00022438"/>
    </source>
</evidence>
<dbReference type="Gene3D" id="3.40.220.10">
    <property type="entry name" value="Leucine Aminopeptidase, subunit E, domain 1"/>
    <property type="match status" value="1"/>
</dbReference>
<dbReference type="PROSITE" id="PS00631">
    <property type="entry name" value="CYTOSOL_AP"/>
    <property type="match status" value="1"/>
</dbReference>
<protein>
    <recommendedName>
        <fullName evidence="8">Probable cytosol aminopeptidase</fullName>
        <ecNumber evidence="8">3.4.11.1</ecNumber>
    </recommendedName>
    <alternativeName>
        <fullName evidence="8">Leucine aminopeptidase</fullName>
        <shortName evidence="8">LAP</shortName>
        <ecNumber evidence="8">3.4.11.10</ecNumber>
    </alternativeName>
    <alternativeName>
        <fullName evidence="8">Leucyl aminopeptidase</fullName>
    </alternativeName>
</protein>
<dbReference type="EC" id="3.4.11.1" evidence="8"/>
<evidence type="ECO:0000313" key="11">
    <source>
        <dbReference type="Proteomes" id="UP000184501"/>
    </source>
</evidence>
<feature type="binding site" evidence="8">
    <location>
        <position position="261"/>
    </location>
    <ligand>
        <name>Mn(2+)</name>
        <dbReference type="ChEBI" id="CHEBI:29035"/>
        <label>2</label>
    </ligand>
</feature>
<feature type="binding site" evidence="8">
    <location>
        <position position="266"/>
    </location>
    <ligand>
        <name>Mn(2+)</name>
        <dbReference type="ChEBI" id="CHEBI:29035"/>
        <label>1</label>
    </ligand>
</feature>
<organism evidence="10 11">
    <name type="scientific">Streptoalloteichus hindustanus</name>
    <dbReference type="NCBI Taxonomy" id="2017"/>
    <lineage>
        <taxon>Bacteria</taxon>
        <taxon>Bacillati</taxon>
        <taxon>Actinomycetota</taxon>
        <taxon>Actinomycetes</taxon>
        <taxon>Pseudonocardiales</taxon>
        <taxon>Pseudonocardiaceae</taxon>
        <taxon>Streptoalloteichus</taxon>
    </lineage>
</organism>
<keyword evidence="8" id="KW-0479">Metal-binding</keyword>
<reference evidence="10 11" key="1">
    <citation type="submission" date="2016-11" db="EMBL/GenBank/DDBJ databases">
        <authorList>
            <person name="Jaros S."/>
            <person name="Januszkiewicz K."/>
            <person name="Wedrychowicz H."/>
        </authorList>
    </citation>
    <scope>NUCLEOTIDE SEQUENCE [LARGE SCALE GENOMIC DNA]</scope>
    <source>
        <strain evidence="10 11">DSM 44523</strain>
    </source>
</reference>
<dbReference type="Proteomes" id="UP000184501">
    <property type="component" value="Unassembled WGS sequence"/>
</dbReference>
<keyword evidence="11" id="KW-1185">Reference proteome</keyword>
<dbReference type="CDD" id="cd00433">
    <property type="entry name" value="Peptidase_M17"/>
    <property type="match status" value="1"/>
</dbReference>
<name>A0A1M5BUI0_STRHI</name>
<dbReference type="GO" id="GO:0030145">
    <property type="term" value="F:manganese ion binding"/>
    <property type="evidence" value="ECO:0007669"/>
    <property type="project" value="UniProtKB-UniRule"/>
</dbReference>
<dbReference type="Pfam" id="PF02789">
    <property type="entry name" value="Peptidase_M17_N"/>
    <property type="match status" value="1"/>
</dbReference>
<dbReference type="EC" id="3.4.11.10" evidence="8"/>
<dbReference type="AlphaFoldDB" id="A0A1M5BUI0"/>
<dbReference type="SUPFAM" id="SSF52949">
    <property type="entry name" value="Macro domain-like"/>
    <property type="match status" value="1"/>
</dbReference>
<evidence type="ECO:0000256" key="8">
    <source>
        <dbReference type="HAMAP-Rule" id="MF_00181"/>
    </source>
</evidence>
<evidence type="ECO:0000256" key="1">
    <source>
        <dbReference type="ARBA" id="ARBA00000135"/>
    </source>
</evidence>
<dbReference type="RefSeq" id="WP_073482410.1">
    <property type="nucleotide sequence ID" value="NZ_FQVN01000003.1"/>
</dbReference>
<gene>
    <name evidence="8" type="primary">pepA</name>
    <name evidence="10" type="ORF">SAMN05444320_103728</name>
</gene>
<keyword evidence="6 8" id="KW-0378">Hydrolase</keyword>
<evidence type="ECO:0000259" key="9">
    <source>
        <dbReference type="PROSITE" id="PS00631"/>
    </source>
</evidence>
<dbReference type="InterPro" id="IPR043472">
    <property type="entry name" value="Macro_dom-like"/>
</dbReference>
<dbReference type="SUPFAM" id="SSF53187">
    <property type="entry name" value="Zn-dependent exopeptidases"/>
    <property type="match status" value="1"/>
</dbReference>
<dbReference type="Gene3D" id="3.40.630.10">
    <property type="entry name" value="Zn peptidases"/>
    <property type="match status" value="1"/>
</dbReference>
<feature type="binding site" evidence="8">
    <location>
        <position position="345"/>
    </location>
    <ligand>
        <name>Mn(2+)</name>
        <dbReference type="ChEBI" id="CHEBI:29035"/>
        <label>1</label>
    </ligand>
</feature>
<evidence type="ECO:0000256" key="3">
    <source>
        <dbReference type="ARBA" id="ARBA00009528"/>
    </source>
</evidence>
<dbReference type="PANTHER" id="PTHR11963:SF23">
    <property type="entry name" value="CYTOSOL AMINOPEPTIDASE"/>
    <property type="match status" value="1"/>
</dbReference>
<evidence type="ECO:0000256" key="2">
    <source>
        <dbReference type="ARBA" id="ARBA00000967"/>
    </source>
</evidence>
<dbReference type="STRING" id="2017.SAMN05444320_103728"/>
<feature type="active site" evidence="8">
    <location>
        <position position="273"/>
    </location>
</feature>
<feature type="active site" evidence="8">
    <location>
        <position position="347"/>
    </location>
</feature>
<feature type="binding site" evidence="8">
    <location>
        <position position="343"/>
    </location>
    <ligand>
        <name>Mn(2+)</name>
        <dbReference type="ChEBI" id="CHEBI:29035"/>
        <label>1</label>
    </ligand>
</feature>
<dbReference type="InterPro" id="IPR023042">
    <property type="entry name" value="Peptidase_M17_leu_NH2_pept"/>
</dbReference>
<keyword evidence="8" id="KW-0464">Manganese</keyword>
<keyword evidence="4 8" id="KW-0031">Aminopeptidase</keyword>
<dbReference type="Pfam" id="PF00883">
    <property type="entry name" value="Peptidase_M17"/>
    <property type="match status" value="1"/>
</dbReference>
<dbReference type="InterPro" id="IPR011356">
    <property type="entry name" value="Leucine_aapep/pepB"/>
</dbReference>
<dbReference type="HAMAP" id="MF_00181">
    <property type="entry name" value="Cytosol_peptidase_M17"/>
    <property type="match status" value="1"/>
</dbReference>
<evidence type="ECO:0000256" key="6">
    <source>
        <dbReference type="ARBA" id="ARBA00022801"/>
    </source>
</evidence>
<keyword evidence="8" id="KW-0963">Cytoplasm</keyword>
<evidence type="ECO:0000256" key="5">
    <source>
        <dbReference type="ARBA" id="ARBA00022670"/>
    </source>
</evidence>
<dbReference type="InterPro" id="IPR000819">
    <property type="entry name" value="Peptidase_M17_C"/>
</dbReference>
<sequence length="497" mass="50605">MTLPKLALTDSDPAGLAVDAVVIGTVQGADGLELAPGAEPIDAAFDGGLLELLRLVGASGRADEVVKVPTRGAVAADLLVAVGLGRVADGQPTAEQVRRASGAAARALTGTAKAVSTLSAIDLSAAAEGSLLGAYSFTSYKSEKGEAALGRVELVTPAEGAGRAHKAAVKTATLVAEAVCVARDFINTAPNDLYPASFAERAAELGRDAGLEVEVLDEKALRKGGFGGVLGVGVGSARPPRLVRMTYRSAKAKKKVALVGKGITFDTGGISIKPAANMDEMTSDMSGAAVMVAAVVLAAKLKLPLEVVATVPMAENMPSGTAYRPGDVLTMYGGKTVEVLNTDAEGRLILSDAIVRACEDGPDYLIETSTLTGAALVALGKRTAGVMGSDEFRDRVARLGTETGESAWAMPLPEELRADLDSKLADIANVTGHRWGGMLSAGLFLREFVAEGVQWAHIDVAGPAYNAGGPYGYTPKGGTGAPVRTVAAVLADIAANG</sequence>
<dbReference type="InterPro" id="IPR008283">
    <property type="entry name" value="Peptidase_M17_N"/>
</dbReference>
<comment type="subcellular location">
    <subcellularLocation>
        <location evidence="8">Cytoplasm</location>
    </subcellularLocation>
</comment>
<dbReference type="GO" id="GO:0006508">
    <property type="term" value="P:proteolysis"/>
    <property type="evidence" value="ECO:0007669"/>
    <property type="project" value="UniProtKB-KW"/>
</dbReference>
<dbReference type="PRINTS" id="PR00481">
    <property type="entry name" value="LAMNOPPTDASE"/>
</dbReference>
<feature type="binding site" evidence="8">
    <location>
        <position position="345"/>
    </location>
    <ligand>
        <name>Mn(2+)</name>
        <dbReference type="ChEBI" id="CHEBI:29035"/>
        <label>2</label>
    </ligand>
</feature>
<comment type="catalytic activity">
    <reaction evidence="1 8">
        <text>Release of an N-terminal amino acid, Xaa-|-Yaa-, in which Xaa is preferably Leu, but may be other amino acids including Pro although not Arg or Lys, and Yaa may be Pro. Amino acid amides and methyl esters are also readily hydrolyzed, but rates on arylamides are exceedingly low.</text>
        <dbReference type="EC" id="3.4.11.1"/>
    </reaction>
</comment>
<dbReference type="EMBL" id="FQVN01000003">
    <property type="protein sequence ID" value="SHF45882.1"/>
    <property type="molecule type" value="Genomic_DNA"/>
</dbReference>
<feature type="binding site" evidence="8">
    <location>
        <position position="266"/>
    </location>
    <ligand>
        <name>Mn(2+)</name>
        <dbReference type="ChEBI" id="CHEBI:29035"/>
        <label>2</label>
    </ligand>
</feature>
<feature type="domain" description="Cytosol aminopeptidase" evidence="9">
    <location>
        <begin position="341"/>
        <end position="348"/>
    </location>
</feature>
<comment type="cofactor">
    <cofactor evidence="8">
        <name>Mn(2+)</name>
        <dbReference type="ChEBI" id="CHEBI:29035"/>
    </cofactor>
    <text evidence="8">Binds 2 manganese ions per subunit.</text>
</comment>
<evidence type="ECO:0000313" key="10">
    <source>
        <dbReference type="EMBL" id="SHF45882.1"/>
    </source>
</evidence>
<accession>A0A1M5BUI0</accession>